<protein>
    <recommendedName>
        <fullName evidence="2">Methyltransferase domain-containing protein</fullName>
    </recommendedName>
</protein>
<reference evidence="3 4" key="1">
    <citation type="journal article" date="2023" name="Arcadia Sci">
        <title>De novo assembly of a long-read Amblyomma americanum tick genome.</title>
        <authorList>
            <person name="Chou S."/>
            <person name="Poskanzer K.E."/>
            <person name="Rollins M."/>
            <person name="Thuy-Boun P.S."/>
        </authorList>
    </citation>
    <scope>NUCLEOTIDE SEQUENCE [LARGE SCALE GENOMIC DNA]</scope>
    <source>
        <strain evidence="3">F_SG_1</strain>
        <tissue evidence="3">Salivary glands</tissue>
    </source>
</reference>
<evidence type="ECO:0000313" key="3">
    <source>
        <dbReference type="EMBL" id="KAK8756733.1"/>
    </source>
</evidence>
<dbReference type="GO" id="GO:0010420">
    <property type="term" value="F:polyprenyldihydroxybenzoate methyltransferase activity"/>
    <property type="evidence" value="ECO:0007669"/>
    <property type="project" value="TreeGrafter"/>
</dbReference>
<dbReference type="Pfam" id="PF13847">
    <property type="entry name" value="Methyltransf_31"/>
    <property type="match status" value="1"/>
</dbReference>
<dbReference type="Proteomes" id="UP001321473">
    <property type="component" value="Unassembled WGS sequence"/>
</dbReference>
<proteinExistence type="predicted"/>
<dbReference type="PANTHER" id="PTHR43464:SF23">
    <property type="entry name" value="JUVENILE HORMONE ACID O-METHYLTRANSFERASE"/>
    <property type="match status" value="1"/>
</dbReference>
<evidence type="ECO:0000256" key="1">
    <source>
        <dbReference type="SAM" id="MobiDB-lite"/>
    </source>
</evidence>
<keyword evidence="4" id="KW-1185">Reference proteome</keyword>
<feature type="domain" description="Methyltransferase" evidence="2">
    <location>
        <begin position="61"/>
        <end position="184"/>
    </location>
</feature>
<dbReference type="InterPro" id="IPR025714">
    <property type="entry name" value="Methyltranfer_dom"/>
</dbReference>
<evidence type="ECO:0000313" key="4">
    <source>
        <dbReference type="Proteomes" id="UP001321473"/>
    </source>
</evidence>
<dbReference type="AlphaFoldDB" id="A0AAQ4D2P3"/>
<name>A0AAQ4D2P3_AMBAM</name>
<dbReference type="PANTHER" id="PTHR43464">
    <property type="entry name" value="METHYLTRANSFERASE"/>
    <property type="match status" value="1"/>
</dbReference>
<dbReference type="EMBL" id="JARKHS020035936">
    <property type="protein sequence ID" value="KAK8756733.1"/>
    <property type="molecule type" value="Genomic_DNA"/>
</dbReference>
<dbReference type="InterPro" id="IPR029063">
    <property type="entry name" value="SAM-dependent_MTases_sf"/>
</dbReference>
<sequence>MPVREPVDQVGDAQIPPESKKSLKKVDLPVEDYASSHKPQWNYSLSILDCSWASFSKVSDASQQFLDVGCGPGDFTREVLLPRCQPCRRIVGIDCSQEMIEYAQRHSAGERIEFRQLDICSDVSGFLQEFGRFDRIYSFFCLNWAVDLTAALRNIAQLLTPNGECLLVYCASVETADVWRGLANMDRWAKYSEVLLKFIPDTQDMKDTREMMSFMSRILLEAGLHPSILEVPQSTVIHGWNEDDMLAAYLAVLPIAKMVSPEEKSELASAVRDQVRAVHGPNADKERYRNFVIKASRRES</sequence>
<dbReference type="Gene3D" id="3.40.50.150">
    <property type="entry name" value="Vaccinia Virus protein VP39"/>
    <property type="match status" value="1"/>
</dbReference>
<comment type="caution">
    <text evidence="3">The sequence shown here is derived from an EMBL/GenBank/DDBJ whole genome shotgun (WGS) entry which is preliminary data.</text>
</comment>
<gene>
    <name evidence="3" type="ORF">V5799_000565</name>
</gene>
<accession>A0AAQ4D2P3</accession>
<evidence type="ECO:0000259" key="2">
    <source>
        <dbReference type="Pfam" id="PF13847"/>
    </source>
</evidence>
<dbReference type="CDD" id="cd02440">
    <property type="entry name" value="AdoMet_MTases"/>
    <property type="match status" value="1"/>
</dbReference>
<dbReference type="SUPFAM" id="SSF53335">
    <property type="entry name" value="S-adenosyl-L-methionine-dependent methyltransferases"/>
    <property type="match status" value="1"/>
</dbReference>
<feature type="region of interest" description="Disordered" evidence="1">
    <location>
        <begin position="1"/>
        <end position="22"/>
    </location>
</feature>
<organism evidence="3 4">
    <name type="scientific">Amblyomma americanum</name>
    <name type="common">Lone star tick</name>
    <dbReference type="NCBI Taxonomy" id="6943"/>
    <lineage>
        <taxon>Eukaryota</taxon>
        <taxon>Metazoa</taxon>
        <taxon>Ecdysozoa</taxon>
        <taxon>Arthropoda</taxon>
        <taxon>Chelicerata</taxon>
        <taxon>Arachnida</taxon>
        <taxon>Acari</taxon>
        <taxon>Parasitiformes</taxon>
        <taxon>Ixodida</taxon>
        <taxon>Ixodoidea</taxon>
        <taxon>Ixodidae</taxon>
        <taxon>Amblyomminae</taxon>
        <taxon>Amblyomma</taxon>
    </lineage>
</organism>